<evidence type="ECO:0000256" key="3">
    <source>
        <dbReference type="ARBA" id="ARBA00023015"/>
    </source>
</evidence>
<dbReference type="PROSITE" id="PS00688">
    <property type="entry name" value="SIGMA54_INTERACT_3"/>
    <property type="match status" value="1"/>
</dbReference>
<dbReference type="Gene3D" id="3.40.50.300">
    <property type="entry name" value="P-loop containing nucleotide triphosphate hydrolases"/>
    <property type="match status" value="1"/>
</dbReference>
<dbReference type="Pfam" id="PF00158">
    <property type="entry name" value="Sigma54_activat"/>
    <property type="match status" value="1"/>
</dbReference>
<feature type="modified residue" description="4-aspartylphosphate" evidence="5">
    <location>
        <position position="51"/>
    </location>
</feature>
<keyword evidence="9" id="KW-1185">Reference proteome</keyword>
<evidence type="ECO:0000256" key="5">
    <source>
        <dbReference type="PROSITE-ProRule" id="PRU00169"/>
    </source>
</evidence>
<dbReference type="GO" id="GO:0000160">
    <property type="term" value="P:phosphorelay signal transduction system"/>
    <property type="evidence" value="ECO:0007669"/>
    <property type="project" value="InterPro"/>
</dbReference>
<dbReference type="PANTHER" id="PTHR32071">
    <property type="entry name" value="TRANSCRIPTIONAL REGULATORY PROTEIN"/>
    <property type="match status" value="1"/>
</dbReference>
<dbReference type="GO" id="GO:0006355">
    <property type="term" value="P:regulation of DNA-templated transcription"/>
    <property type="evidence" value="ECO:0007669"/>
    <property type="project" value="InterPro"/>
</dbReference>
<feature type="domain" description="Response regulatory" evidence="7">
    <location>
        <begin position="2"/>
        <end position="116"/>
    </location>
</feature>
<comment type="caution">
    <text evidence="8">The sequence shown here is derived from an EMBL/GenBank/DDBJ whole genome shotgun (WGS) entry which is preliminary data.</text>
</comment>
<keyword evidence="1" id="KW-0547">Nucleotide-binding</keyword>
<dbReference type="SUPFAM" id="SSF52540">
    <property type="entry name" value="P-loop containing nucleoside triphosphate hydrolases"/>
    <property type="match status" value="1"/>
</dbReference>
<dbReference type="PROSITE" id="PS50110">
    <property type="entry name" value="RESPONSE_REGULATORY"/>
    <property type="match status" value="1"/>
</dbReference>
<dbReference type="InterPro" id="IPR002078">
    <property type="entry name" value="Sigma_54_int"/>
</dbReference>
<evidence type="ECO:0000313" key="8">
    <source>
        <dbReference type="EMBL" id="NEX19958.1"/>
    </source>
</evidence>
<evidence type="ECO:0000259" key="6">
    <source>
        <dbReference type="PROSITE" id="PS50045"/>
    </source>
</evidence>
<reference evidence="8 9" key="2">
    <citation type="submission" date="2020-02" db="EMBL/GenBank/DDBJ databases">
        <title>Genome sequences of Thiorhodococcus mannitoliphagus and Thiorhodococcus minor, purple sulfur photosynthetic bacteria in the gammaproteobacterial family, Chromatiaceae.</title>
        <authorList>
            <person name="Aviles F.A."/>
            <person name="Meyer T.E."/>
            <person name="Kyndt J.A."/>
        </authorList>
    </citation>
    <scope>NUCLEOTIDE SEQUENCE [LARGE SCALE GENOMIC DNA]</scope>
    <source>
        <strain evidence="8 9">DSM 18266</strain>
    </source>
</reference>
<evidence type="ECO:0000256" key="1">
    <source>
        <dbReference type="ARBA" id="ARBA00022741"/>
    </source>
</evidence>
<dbReference type="PRINTS" id="PR01590">
    <property type="entry name" value="HTHFIS"/>
</dbReference>
<dbReference type="SUPFAM" id="SSF52172">
    <property type="entry name" value="CheY-like"/>
    <property type="match status" value="1"/>
</dbReference>
<dbReference type="SUPFAM" id="SSF46689">
    <property type="entry name" value="Homeodomain-like"/>
    <property type="match status" value="1"/>
</dbReference>
<dbReference type="InterPro" id="IPR058031">
    <property type="entry name" value="AAA_lid_NorR"/>
</dbReference>
<dbReference type="InterPro" id="IPR003593">
    <property type="entry name" value="AAA+_ATPase"/>
</dbReference>
<accession>A0A6P1DPN0</accession>
<name>A0A6P1DPN0_9GAMM</name>
<dbReference type="InterPro" id="IPR001789">
    <property type="entry name" value="Sig_transdc_resp-reg_receiver"/>
</dbReference>
<dbReference type="InterPro" id="IPR009057">
    <property type="entry name" value="Homeodomain-like_sf"/>
</dbReference>
<keyword evidence="3" id="KW-0805">Transcription regulation</keyword>
<dbReference type="CDD" id="cd00009">
    <property type="entry name" value="AAA"/>
    <property type="match status" value="1"/>
</dbReference>
<dbReference type="InterPro" id="IPR011006">
    <property type="entry name" value="CheY-like_superfamily"/>
</dbReference>
<dbReference type="PROSITE" id="PS50045">
    <property type="entry name" value="SIGMA54_INTERACT_4"/>
    <property type="match status" value="1"/>
</dbReference>
<feature type="domain" description="Sigma-54 factor interaction" evidence="6">
    <location>
        <begin position="141"/>
        <end position="366"/>
    </location>
</feature>
<dbReference type="SMART" id="SM00448">
    <property type="entry name" value="REC"/>
    <property type="match status" value="1"/>
</dbReference>
<protein>
    <submittedName>
        <fullName evidence="8">Sigma-54-dependent Fis family transcriptional regulator</fullName>
    </submittedName>
</protein>
<dbReference type="InterPro" id="IPR027417">
    <property type="entry name" value="P-loop_NTPase"/>
</dbReference>
<dbReference type="InterPro" id="IPR025662">
    <property type="entry name" value="Sigma_54_int_dom_ATP-bd_1"/>
</dbReference>
<dbReference type="Gene3D" id="1.10.8.60">
    <property type="match status" value="1"/>
</dbReference>
<dbReference type="AlphaFoldDB" id="A0A6P1DPN0"/>
<dbReference type="InterPro" id="IPR025944">
    <property type="entry name" value="Sigma_54_int_dom_CS"/>
</dbReference>
<proteinExistence type="predicted"/>
<keyword evidence="2" id="KW-0067">ATP-binding</keyword>
<dbReference type="Gene3D" id="3.40.50.2300">
    <property type="match status" value="1"/>
</dbReference>
<evidence type="ECO:0000313" key="9">
    <source>
        <dbReference type="Proteomes" id="UP000471640"/>
    </source>
</evidence>
<dbReference type="Pfam" id="PF25601">
    <property type="entry name" value="AAA_lid_14"/>
    <property type="match status" value="1"/>
</dbReference>
<dbReference type="Gene3D" id="1.10.10.60">
    <property type="entry name" value="Homeodomain-like"/>
    <property type="match status" value="1"/>
</dbReference>
<sequence>MKILIADDEPMQRELLAGFLLKQGYAVSTAADGEEALVLFQREHPQLALIDHRMPGLMGDALLVEIKARNPLARVIMITAYGEVGTAVTVMKAGADDFLEKPIDLTQLLEKIQQIEQDLDIADDVAEVAETLAAGPLPMEIIGSSPSMQETLSVARRVADSPWSVLIQGETGTGKELIARLIHLLGPTPDAPFVEVNCAAIPENLFESELFGHEKGAFTGADRQRRGRFELARGGTLFLDEVGELPPLLQSKLLRALQEKRIHRVGGERDIAVDTRVIAATNRDLRAMAETGAFREDLFFRLNVLDVELPPLRRRREDIPELVAHFLKRYARRPTRVGLETMDLLVRHDYPGNVRELEHIIQRSLTLARGTVLQPKDLPEEVRQGPQVHQGALQERLDAMEREMLSAALAQVDWVQTQAAERLGISERVLRYKMGKHGLQRPKD</sequence>
<dbReference type="Proteomes" id="UP000471640">
    <property type="component" value="Unassembled WGS sequence"/>
</dbReference>
<evidence type="ECO:0000256" key="4">
    <source>
        <dbReference type="ARBA" id="ARBA00023163"/>
    </source>
</evidence>
<dbReference type="Pfam" id="PF02954">
    <property type="entry name" value="HTH_8"/>
    <property type="match status" value="1"/>
</dbReference>
<dbReference type="Pfam" id="PF00072">
    <property type="entry name" value="Response_reg"/>
    <property type="match status" value="1"/>
</dbReference>
<dbReference type="GO" id="GO:0005524">
    <property type="term" value="F:ATP binding"/>
    <property type="evidence" value="ECO:0007669"/>
    <property type="project" value="UniProtKB-KW"/>
</dbReference>
<dbReference type="FunFam" id="3.40.50.300:FF:000006">
    <property type="entry name" value="DNA-binding transcriptional regulator NtrC"/>
    <property type="match status" value="1"/>
</dbReference>
<dbReference type="PROSITE" id="PS00675">
    <property type="entry name" value="SIGMA54_INTERACT_1"/>
    <property type="match status" value="1"/>
</dbReference>
<reference evidence="9" key="1">
    <citation type="journal article" date="2020" name="Microbiol. Resour. Announc.">
        <title>Draft Genome Sequences of Thiorhodococcus mannitoliphagus and Thiorhodococcus minor, Purple Sulfur Photosynthetic Bacteria in the Gammaproteobacterial Family Chromatiaceae.</title>
        <authorList>
            <person name="Aviles F.A."/>
            <person name="Meyer T.E."/>
            <person name="Kyndt J.A."/>
        </authorList>
    </citation>
    <scope>NUCLEOTIDE SEQUENCE [LARGE SCALE GENOMIC DNA]</scope>
    <source>
        <strain evidence="9">DSM 18266</strain>
    </source>
</reference>
<dbReference type="InterPro" id="IPR002197">
    <property type="entry name" value="HTH_Fis"/>
</dbReference>
<keyword evidence="5" id="KW-0597">Phosphoprotein</keyword>
<evidence type="ECO:0000259" key="7">
    <source>
        <dbReference type="PROSITE" id="PS50110"/>
    </source>
</evidence>
<evidence type="ECO:0000256" key="2">
    <source>
        <dbReference type="ARBA" id="ARBA00022840"/>
    </source>
</evidence>
<dbReference type="SMART" id="SM00382">
    <property type="entry name" value="AAA"/>
    <property type="match status" value="1"/>
</dbReference>
<dbReference type="GO" id="GO:0043565">
    <property type="term" value="F:sequence-specific DNA binding"/>
    <property type="evidence" value="ECO:0007669"/>
    <property type="project" value="InterPro"/>
</dbReference>
<gene>
    <name evidence="8" type="ORF">G3480_06465</name>
</gene>
<keyword evidence="4" id="KW-0804">Transcription</keyword>
<dbReference type="EMBL" id="JAAIJR010000019">
    <property type="protein sequence ID" value="NEX19958.1"/>
    <property type="molecule type" value="Genomic_DNA"/>
</dbReference>
<organism evidence="8 9">
    <name type="scientific">Thiorhodococcus mannitoliphagus</name>
    <dbReference type="NCBI Taxonomy" id="329406"/>
    <lineage>
        <taxon>Bacteria</taxon>
        <taxon>Pseudomonadati</taxon>
        <taxon>Pseudomonadota</taxon>
        <taxon>Gammaproteobacteria</taxon>
        <taxon>Chromatiales</taxon>
        <taxon>Chromatiaceae</taxon>
        <taxon>Thiorhodococcus</taxon>
    </lineage>
</organism>
<dbReference type="RefSeq" id="WP_164652893.1">
    <property type="nucleotide sequence ID" value="NZ_JAAIJR010000019.1"/>
</dbReference>